<dbReference type="PANTHER" id="PTHR12236:SF75">
    <property type="entry name" value="CUTICULAR PROTEIN 62BB, ISOFORM A"/>
    <property type="match status" value="1"/>
</dbReference>
<dbReference type="PROSITE" id="PS51155">
    <property type="entry name" value="CHIT_BIND_RR_2"/>
    <property type="match status" value="1"/>
</dbReference>
<dbReference type="AlphaFoldDB" id="R4WIE2"/>
<dbReference type="GO" id="GO:0042302">
    <property type="term" value="F:structural constituent of cuticle"/>
    <property type="evidence" value="ECO:0007669"/>
    <property type="project" value="UniProtKB-UniRule"/>
</dbReference>
<reference evidence="5" key="1">
    <citation type="journal article" date="2013" name="PLoS ONE">
        <title>Gene expression in gut symbiotic organ of stinkbug affected by extracellular bacterial symbiont.</title>
        <authorList>
            <person name="Futahashi R."/>
            <person name="Tanaka K."/>
            <person name="Tanahashi M."/>
            <person name="Nikoh N."/>
            <person name="Kikuchi Y."/>
            <person name="Lee B.L."/>
            <person name="Fukatsu T."/>
        </authorList>
    </citation>
    <scope>NUCLEOTIDE SEQUENCE</scope>
    <source>
        <tissue evidence="5">Midgut</tissue>
    </source>
</reference>
<evidence type="ECO:0000256" key="4">
    <source>
        <dbReference type="SAM" id="SignalP"/>
    </source>
</evidence>
<dbReference type="EMBL" id="AK417165">
    <property type="protein sequence ID" value="BAN20380.1"/>
    <property type="molecule type" value="mRNA"/>
</dbReference>
<dbReference type="GO" id="GO:0005615">
    <property type="term" value="C:extracellular space"/>
    <property type="evidence" value="ECO:0007669"/>
    <property type="project" value="TreeGrafter"/>
</dbReference>
<dbReference type="InterPro" id="IPR000618">
    <property type="entry name" value="Insect_cuticle"/>
</dbReference>
<dbReference type="InterPro" id="IPR031311">
    <property type="entry name" value="CHIT_BIND_RR_consensus"/>
</dbReference>
<feature type="signal peptide" evidence="4">
    <location>
        <begin position="1"/>
        <end position="18"/>
    </location>
</feature>
<dbReference type="PROSITE" id="PS00233">
    <property type="entry name" value="CHIT_BIND_RR_1"/>
    <property type="match status" value="1"/>
</dbReference>
<sequence length="155" mass="16115">MPLLYMVVFAALAAVANGGVLSAAYTGPFYTARYAAPLAVAAPLAPAPYAAPVAVPAPLAAARVGRVEEYDSHPQYSFAYDVQDAISGDSKSQQESRDGDVVQGSYSLLEPDGSRRTVQYTADAFNGFNAVVHKTPGVHAAVEVAPARFAAPSLL</sequence>
<keyword evidence="1 2" id="KW-0193">Cuticle</keyword>
<dbReference type="PANTHER" id="PTHR12236">
    <property type="entry name" value="STRUCTURAL CONTITUENT OF CUTICLE"/>
    <property type="match status" value="1"/>
</dbReference>
<name>R4WIE2_RIPPE</name>
<proteinExistence type="evidence at transcript level"/>
<evidence type="ECO:0000256" key="3">
    <source>
        <dbReference type="SAM" id="MobiDB-lite"/>
    </source>
</evidence>
<dbReference type="Pfam" id="PF00379">
    <property type="entry name" value="Chitin_bind_4"/>
    <property type="match status" value="1"/>
</dbReference>
<feature type="region of interest" description="Disordered" evidence="3">
    <location>
        <begin position="87"/>
        <end position="106"/>
    </location>
</feature>
<accession>R4WIE2</accession>
<evidence type="ECO:0000313" key="5">
    <source>
        <dbReference type="EMBL" id="BAN20380.1"/>
    </source>
</evidence>
<evidence type="ECO:0000256" key="2">
    <source>
        <dbReference type="PROSITE-ProRule" id="PRU00497"/>
    </source>
</evidence>
<feature type="chain" id="PRO_5004380854" evidence="4">
    <location>
        <begin position="19"/>
        <end position="155"/>
    </location>
</feature>
<protein>
    <submittedName>
        <fullName evidence="5">Cuticle protein, putative</fullName>
    </submittedName>
</protein>
<evidence type="ECO:0000256" key="1">
    <source>
        <dbReference type="ARBA" id="ARBA00022460"/>
    </source>
</evidence>
<dbReference type="PRINTS" id="PR00947">
    <property type="entry name" value="CUTICLE"/>
</dbReference>
<dbReference type="GO" id="GO:0031012">
    <property type="term" value="C:extracellular matrix"/>
    <property type="evidence" value="ECO:0007669"/>
    <property type="project" value="TreeGrafter"/>
</dbReference>
<dbReference type="InterPro" id="IPR051217">
    <property type="entry name" value="Insect_Cuticle_Struc_Prot"/>
</dbReference>
<organism evidence="5">
    <name type="scientific">Riptortus pedestris</name>
    <name type="common">Bean bug</name>
    <dbReference type="NCBI Taxonomy" id="329032"/>
    <lineage>
        <taxon>Eukaryota</taxon>
        <taxon>Metazoa</taxon>
        <taxon>Ecdysozoa</taxon>
        <taxon>Arthropoda</taxon>
        <taxon>Hexapoda</taxon>
        <taxon>Insecta</taxon>
        <taxon>Pterygota</taxon>
        <taxon>Neoptera</taxon>
        <taxon>Paraneoptera</taxon>
        <taxon>Hemiptera</taxon>
        <taxon>Heteroptera</taxon>
        <taxon>Panheteroptera</taxon>
        <taxon>Pentatomomorpha</taxon>
        <taxon>Coreoidea</taxon>
        <taxon>Alydidae</taxon>
        <taxon>Riptortus</taxon>
    </lineage>
</organism>
<keyword evidence="4" id="KW-0732">Signal</keyword>